<accession>A0A242NUD4</accession>
<dbReference type="GO" id="GO:0004867">
    <property type="term" value="F:serine-type endopeptidase inhibitor activity"/>
    <property type="evidence" value="ECO:0007669"/>
    <property type="project" value="InterPro"/>
</dbReference>
<protein>
    <submittedName>
        <fullName evidence="3">Ecotin</fullName>
    </submittedName>
</protein>
<dbReference type="AlphaFoldDB" id="A0A242NUD4"/>
<sequence length="164" mass="18204">MKKLVLLALMSVALSACANTQKAPQEVQKLNEIAPYPDAKTGSTRYVIHLPNLKDEVNAKVEILIGKEMNVDCNTQSLGGIVKEQELKGWGYSYYVVEEAKGSISTMMACPEGANENKFVSINHKLGLLNYNSRLPLVFYVPNDLTVKYRVWQPDAKILQASAE</sequence>
<dbReference type="Gene3D" id="2.60.40.550">
    <property type="entry name" value="Ecotin"/>
    <property type="match status" value="1"/>
</dbReference>
<dbReference type="SUPFAM" id="SSF49772">
    <property type="entry name" value="Ecotin, trypsin inhibitor"/>
    <property type="match status" value="1"/>
</dbReference>
<dbReference type="OrthoDB" id="997196at2"/>
<evidence type="ECO:0000313" key="4">
    <source>
        <dbReference type="Proteomes" id="UP000194968"/>
    </source>
</evidence>
<dbReference type="PIRSF" id="PIRSF006865">
    <property type="entry name" value="Prot_inh_ecotin"/>
    <property type="match status" value="1"/>
</dbReference>
<dbReference type="InterPro" id="IPR005658">
    <property type="entry name" value="Prot_inh_ecotin"/>
</dbReference>
<feature type="chain" id="PRO_5012489850" evidence="2">
    <location>
        <begin position="19"/>
        <end position="164"/>
    </location>
</feature>
<dbReference type="NCBIfam" id="NF002987">
    <property type="entry name" value="PRK03719.1"/>
    <property type="match status" value="1"/>
</dbReference>
<keyword evidence="2" id="KW-0732">Signal</keyword>
<dbReference type="InterPro" id="IPR036198">
    <property type="entry name" value="Ecotin_sf"/>
</dbReference>
<dbReference type="Proteomes" id="UP000194968">
    <property type="component" value="Unassembled WGS sequence"/>
</dbReference>
<dbReference type="PANTHER" id="PTHR35890">
    <property type="match status" value="1"/>
</dbReference>
<dbReference type="RefSeq" id="WP_086320517.1">
    <property type="nucleotide sequence ID" value="NZ_NASK01000094.1"/>
</dbReference>
<proteinExistence type="inferred from homology"/>
<gene>
    <name evidence="3" type="ORF">B6D06_06150</name>
</gene>
<dbReference type="EMBL" id="NASK01000094">
    <property type="protein sequence ID" value="OTQ49569.1"/>
    <property type="molecule type" value="Genomic_DNA"/>
</dbReference>
<dbReference type="PANTHER" id="PTHR35890:SF3">
    <property type="entry name" value="ECOTIN"/>
    <property type="match status" value="1"/>
</dbReference>
<evidence type="ECO:0000256" key="2">
    <source>
        <dbReference type="SAM" id="SignalP"/>
    </source>
</evidence>
<dbReference type="Gene3D" id="4.10.1230.10">
    <property type="entry name" value="Ecotin, trypsin inhibitor"/>
    <property type="match status" value="1"/>
</dbReference>
<feature type="signal peptide" evidence="2">
    <location>
        <begin position="1"/>
        <end position="18"/>
    </location>
</feature>
<evidence type="ECO:0000313" key="3">
    <source>
        <dbReference type="EMBL" id="OTQ49569.1"/>
    </source>
</evidence>
<evidence type="ECO:0000256" key="1">
    <source>
        <dbReference type="ARBA" id="ARBA00010558"/>
    </source>
</evidence>
<comment type="similarity">
    <text evidence="1">Belongs to the protease inhibitor I11 (ecotin) family.</text>
</comment>
<dbReference type="Pfam" id="PF03974">
    <property type="entry name" value="Ecotin"/>
    <property type="match status" value="1"/>
</dbReference>
<dbReference type="PROSITE" id="PS51257">
    <property type="entry name" value="PROKAR_LIPOPROTEIN"/>
    <property type="match status" value="1"/>
</dbReference>
<name>A0A242NUD4_9GAMM</name>
<reference evidence="3 4" key="1">
    <citation type="submission" date="2017-03" db="EMBL/GenBank/DDBJ databases">
        <title>Comparative genomics of honeybee gut symbionts reveal geographically distinct and subgroup specific antibiotic resistance.</title>
        <authorList>
            <person name="Ludvigsen J."/>
            <person name="Porcellato D."/>
            <person name="Labee-Lund T.M."/>
            <person name="Amdam G.V."/>
            <person name="Rudi K."/>
        </authorList>
    </citation>
    <scope>NUCLEOTIDE SEQUENCE [LARGE SCALE GENOMIC DNA]</scope>
    <source>
        <strain evidence="3 4">A-4-12</strain>
    </source>
</reference>
<organism evidence="3 4">
    <name type="scientific">Gilliamella apis</name>
    <dbReference type="NCBI Taxonomy" id="1970738"/>
    <lineage>
        <taxon>Bacteria</taxon>
        <taxon>Pseudomonadati</taxon>
        <taxon>Pseudomonadota</taxon>
        <taxon>Gammaproteobacteria</taxon>
        <taxon>Orbales</taxon>
        <taxon>Orbaceae</taxon>
        <taxon>Gilliamella</taxon>
    </lineage>
</organism>
<dbReference type="InterPro" id="IPR027438">
    <property type="entry name" value="Ecotin_C"/>
</dbReference>
<comment type="caution">
    <text evidence="3">The sequence shown here is derived from an EMBL/GenBank/DDBJ whole genome shotgun (WGS) entry which is preliminary data.</text>
</comment>